<dbReference type="GO" id="GO:0008270">
    <property type="term" value="F:zinc ion binding"/>
    <property type="evidence" value="ECO:0007669"/>
    <property type="project" value="InterPro"/>
</dbReference>
<comment type="similarity">
    <text evidence="1">Belongs to the PPR family. PCMP-H subfamily.</text>
</comment>
<dbReference type="FunFam" id="1.25.40.10:FF:000158">
    <property type="entry name" value="pentatricopeptide repeat-containing protein At2g33680"/>
    <property type="match status" value="1"/>
</dbReference>
<gene>
    <name evidence="5" type="ORF">JCGZ_17194</name>
</gene>
<dbReference type="InterPro" id="IPR002885">
    <property type="entry name" value="PPR_rpt"/>
</dbReference>
<dbReference type="InterPro" id="IPR046848">
    <property type="entry name" value="E_motif"/>
</dbReference>
<dbReference type="GO" id="GO:0099402">
    <property type="term" value="P:plant organ development"/>
    <property type="evidence" value="ECO:0007669"/>
    <property type="project" value="UniProtKB-ARBA"/>
</dbReference>
<dbReference type="Pfam" id="PF01535">
    <property type="entry name" value="PPR"/>
    <property type="match status" value="2"/>
</dbReference>
<dbReference type="Proteomes" id="UP000027138">
    <property type="component" value="Unassembled WGS sequence"/>
</dbReference>
<dbReference type="PROSITE" id="PS51375">
    <property type="entry name" value="PPR"/>
    <property type="match status" value="1"/>
</dbReference>
<dbReference type="Pfam" id="PF20431">
    <property type="entry name" value="E_motif"/>
    <property type="match status" value="1"/>
</dbReference>
<dbReference type="PANTHER" id="PTHR47926:SF382">
    <property type="entry name" value="PENTACOTRIPEPTIDE-REPEAT REGION OF PRORP DOMAIN-CONTAINING PROTEIN"/>
    <property type="match status" value="1"/>
</dbReference>
<dbReference type="OrthoDB" id="1894072at2759"/>
<evidence type="ECO:0000256" key="2">
    <source>
        <dbReference type="ARBA" id="ARBA00022737"/>
    </source>
</evidence>
<dbReference type="NCBIfam" id="TIGR00756">
    <property type="entry name" value="PPR"/>
    <property type="match status" value="2"/>
</dbReference>
<evidence type="ECO:0000259" key="4">
    <source>
        <dbReference type="Pfam" id="PF14432"/>
    </source>
</evidence>
<reference evidence="5 6" key="1">
    <citation type="journal article" date="2014" name="PLoS ONE">
        <title>Global Analysis of Gene Expression Profiles in Physic Nut (Jatropha curcas L.) Seedlings Exposed to Salt Stress.</title>
        <authorList>
            <person name="Zhang L."/>
            <person name="Zhang C."/>
            <person name="Wu P."/>
            <person name="Chen Y."/>
            <person name="Li M."/>
            <person name="Jiang H."/>
            <person name="Wu G."/>
        </authorList>
    </citation>
    <scope>NUCLEOTIDE SEQUENCE [LARGE SCALE GENOMIC DNA]</scope>
    <source>
        <strain evidence="6">cv. GZQX0401</strain>
        <tissue evidence="5">Young leaves</tissue>
    </source>
</reference>
<keyword evidence="2" id="KW-0677">Repeat</keyword>
<dbReference type="Gene3D" id="1.25.40.10">
    <property type="entry name" value="Tetratricopeptide repeat domain"/>
    <property type="match status" value="1"/>
</dbReference>
<proteinExistence type="inferred from homology"/>
<dbReference type="InterPro" id="IPR032867">
    <property type="entry name" value="DYW_dom"/>
</dbReference>
<dbReference type="AlphaFoldDB" id="A0A067LB02"/>
<keyword evidence="6" id="KW-1185">Reference proteome</keyword>
<dbReference type="InterPro" id="IPR046960">
    <property type="entry name" value="PPR_At4g14850-like_plant"/>
</dbReference>
<evidence type="ECO:0000256" key="3">
    <source>
        <dbReference type="PROSITE-ProRule" id="PRU00708"/>
    </source>
</evidence>
<dbReference type="EMBL" id="KK914227">
    <property type="protein sequence ID" value="KDP45587.1"/>
    <property type="molecule type" value="Genomic_DNA"/>
</dbReference>
<feature type="domain" description="DYW" evidence="4">
    <location>
        <begin position="186"/>
        <end position="282"/>
    </location>
</feature>
<sequence length="282" mass="31569">MNVPPDSATMVAILSACSHAGKVEEGIKIFDSMFDTHGIVPQLDHYACMVDILGRAGRVVEAKELINRMPMQPDSVVWSALLGSCRKHGDANLAKLAADRLKELQPRNSLGYVQMSNIYCSGGSYNEAGIIRKEMKGSRVRKEPGLSWIEIGNMVHDFAAGGSRHPQRKTICSRLDFLIGQLKEIGYVPETSLALHDIEEEHKEEQLYHHSEKLALAFALMNEGNSPSGKTAIKIMKNIRICVDCHNFMKLASDLLHKEIVVRDSNRFHQFRNGMCSCNDYW</sequence>
<accession>A0A067LB02</accession>
<dbReference type="GO" id="GO:0003723">
    <property type="term" value="F:RNA binding"/>
    <property type="evidence" value="ECO:0007669"/>
    <property type="project" value="InterPro"/>
</dbReference>
<name>A0A067LB02_JATCU</name>
<feature type="repeat" description="PPR" evidence="3">
    <location>
        <begin position="6"/>
        <end position="41"/>
    </location>
</feature>
<dbReference type="PANTHER" id="PTHR47926">
    <property type="entry name" value="PENTATRICOPEPTIDE REPEAT-CONTAINING PROTEIN"/>
    <property type="match status" value="1"/>
</dbReference>
<organism evidence="5 6">
    <name type="scientific">Jatropha curcas</name>
    <name type="common">Barbados nut</name>
    <dbReference type="NCBI Taxonomy" id="180498"/>
    <lineage>
        <taxon>Eukaryota</taxon>
        <taxon>Viridiplantae</taxon>
        <taxon>Streptophyta</taxon>
        <taxon>Embryophyta</taxon>
        <taxon>Tracheophyta</taxon>
        <taxon>Spermatophyta</taxon>
        <taxon>Magnoliopsida</taxon>
        <taxon>eudicotyledons</taxon>
        <taxon>Gunneridae</taxon>
        <taxon>Pentapetalae</taxon>
        <taxon>rosids</taxon>
        <taxon>fabids</taxon>
        <taxon>Malpighiales</taxon>
        <taxon>Euphorbiaceae</taxon>
        <taxon>Crotonoideae</taxon>
        <taxon>Jatropheae</taxon>
        <taxon>Jatropha</taxon>
    </lineage>
</organism>
<dbReference type="GO" id="GO:0009451">
    <property type="term" value="P:RNA modification"/>
    <property type="evidence" value="ECO:0007669"/>
    <property type="project" value="InterPro"/>
</dbReference>
<dbReference type="Pfam" id="PF14432">
    <property type="entry name" value="DYW_deaminase"/>
    <property type="match status" value="1"/>
</dbReference>
<evidence type="ECO:0000313" key="6">
    <source>
        <dbReference type="Proteomes" id="UP000027138"/>
    </source>
</evidence>
<protein>
    <recommendedName>
        <fullName evidence="4">DYW domain-containing protein</fullName>
    </recommendedName>
</protein>
<evidence type="ECO:0000256" key="1">
    <source>
        <dbReference type="ARBA" id="ARBA00006643"/>
    </source>
</evidence>
<dbReference type="InterPro" id="IPR011990">
    <property type="entry name" value="TPR-like_helical_dom_sf"/>
</dbReference>
<evidence type="ECO:0000313" key="5">
    <source>
        <dbReference type="EMBL" id="KDP45587.1"/>
    </source>
</evidence>